<protein>
    <submittedName>
        <fullName evidence="2">Uncharacterized protein</fullName>
    </submittedName>
</protein>
<organism evidence="2 3">
    <name type="scientific">Albula goreensis</name>
    <dbReference type="NCBI Taxonomy" id="1534307"/>
    <lineage>
        <taxon>Eukaryota</taxon>
        <taxon>Metazoa</taxon>
        <taxon>Chordata</taxon>
        <taxon>Craniata</taxon>
        <taxon>Vertebrata</taxon>
        <taxon>Euteleostomi</taxon>
        <taxon>Actinopterygii</taxon>
        <taxon>Neopterygii</taxon>
        <taxon>Teleostei</taxon>
        <taxon>Albuliformes</taxon>
        <taxon>Albulidae</taxon>
        <taxon>Albula</taxon>
    </lineage>
</organism>
<dbReference type="Proteomes" id="UP000829720">
    <property type="component" value="Unassembled WGS sequence"/>
</dbReference>
<dbReference type="OrthoDB" id="8910559at2759"/>
<accession>A0A8T3E560</accession>
<feature type="signal peptide" evidence="1">
    <location>
        <begin position="1"/>
        <end position="20"/>
    </location>
</feature>
<reference evidence="2" key="1">
    <citation type="submission" date="2021-01" db="EMBL/GenBank/DDBJ databases">
        <authorList>
            <person name="Zahm M."/>
            <person name="Roques C."/>
            <person name="Cabau C."/>
            <person name="Klopp C."/>
            <person name="Donnadieu C."/>
            <person name="Jouanno E."/>
            <person name="Lampietro C."/>
            <person name="Louis A."/>
            <person name="Herpin A."/>
            <person name="Echchiki A."/>
            <person name="Berthelot C."/>
            <person name="Parey E."/>
            <person name="Roest-Crollius H."/>
            <person name="Braasch I."/>
            <person name="Postlethwait J."/>
            <person name="Bobe J."/>
            <person name="Montfort J."/>
            <person name="Bouchez O."/>
            <person name="Begum T."/>
            <person name="Mejri S."/>
            <person name="Adams A."/>
            <person name="Chen W.-J."/>
            <person name="Guiguen Y."/>
        </authorList>
    </citation>
    <scope>NUCLEOTIDE SEQUENCE</scope>
    <source>
        <tissue evidence="2">Blood</tissue>
    </source>
</reference>
<dbReference type="EMBL" id="JAERUA010000002">
    <property type="protein sequence ID" value="KAI1903124.1"/>
    <property type="molecule type" value="Genomic_DNA"/>
</dbReference>
<gene>
    <name evidence="2" type="ORF">AGOR_G00023970</name>
</gene>
<comment type="caution">
    <text evidence="2">The sequence shown here is derived from an EMBL/GenBank/DDBJ whole genome shotgun (WGS) entry which is preliminary data.</text>
</comment>
<dbReference type="AlphaFoldDB" id="A0A8T3E560"/>
<feature type="chain" id="PRO_5035766791" evidence="1">
    <location>
        <begin position="21"/>
        <end position="102"/>
    </location>
</feature>
<evidence type="ECO:0000313" key="2">
    <source>
        <dbReference type="EMBL" id="KAI1903124.1"/>
    </source>
</evidence>
<name>A0A8T3E560_9TELE</name>
<sequence length="102" mass="11281">MRAVLLLLLLVALLFQETDGKRRGSSKKTKIKEPSGVKKIKKALDPAGILNSKKDKYGTQDLAKIAEETIVNEHLRLMNWLNKVVDVGKGIANGVCRTVKNL</sequence>
<keyword evidence="1" id="KW-0732">Signal</keyword>
<evidence type="ECO:0000256" key="1">
    <source>
        <dbReference type="SAM" id="SignalP"/>
    </source>
</evidence>
<proteinExistence type="predicted"/>
<keyword evidence="3" id="KW-1185">Reference proteome</keyword>
<evidence type="ECO:0000313" key="3">
    <source>
        <dbReference type="Proteomes" id="UP000829720"/>
    </source>
</evidence>